<proteinExistence type="predicted"/>
<comment type="caution">
    <text evidence="2">The sequence shown here is derived from an EMBL/GenBank/DDBJ whole genome shotgun (WGS) entry which is preliminary data.</text>
</comment>
<organism evidence="2 3">
    <name type="scientific">Novipirellula artificiosorum</name>
    <dbReference type="NCBI Taxonomy" id="2528016"/>
    <lineage>
        <taxon>Bacteria</taxon>
        <taxon>Pseudomonadati</taxon>
        <taxon>Planctomycetota</taxon>
        <taxon>Planctomycetia</taxon>
        <taxon>Pirellulales</taxon>
        <taxon>Pirellulaceae</taxon>
        <taxon>Novipirellula</taxon>
    </lineage>
</organism>
<dbReference type="EMBL" id="SJPV01000011">
    <property type="protein sequence ID" value="TWU32984.1"/>
    <property type="molecule type" value="Genomic_DNA"/>
</dbReference>
<evidence type="ECO:0000313" key="3">
    <source>
        <dbReference type="Proteomes" id="UP000319143"/>
    </source>
</evidence>
<reference evidence="2 3" key="1">
    <citation type="submission" date="2019-02" db="EMBL/GenBank/DDBJ databases">
        <title>Deep-cultivation of Planctomycetes and their phenomic and genomic characterization uncovers novel biology.</title>
        <authorList>
            <person name="Wiegand S."/>
            <person name="Jogler M."/>
            <person name="Boedeker C."/>
            <person name="Pinto D."/>
            <person name="Vollmers J."/>
            <person name="Rivas-Marin E."/>
            <person name="Kohn T."/>
            <person name="Peeters S.H."/>
            <person name="Heuer A."/>
            <person name="Rast P."/>
            <person name="Oberbeckmann S."/>
            <person name="Bunk B."/>
            <person name="Jeske O."/>
            <person name="Meyerdierks A."/>
            <person name="Storesund J.E."/>
            <person name="Kallscheuer N."/>
            <person name="Luecker S."/>
            <person name="Lage O.M."/>
            <person name="Pohl T."/>
            <person name="Merkel B.J."/>
            <person name="Hornburger P."/>
            <person name="Mueller R.-W."/>
            <person name="Bruemmer F."/>
            <person name="Labrenz M."/>
            <person name="Spormann A.M."/>
            <person name="Op Den Camp H."/>
            <person name="Overmann J."/>
            <person name="Amann R."/>
            <person name="Jetten M.S.M."/>
            <person name="Mascher T."/>
            <person name="Medema M.H."/>
            <person name="Devos D.P."/>
            <person name="Kaster A.-K."/>
            <person name="Ovreas L."/>
            <person name="Rohde M."/>
            <person name="Galperin M.Y."/>
            <person name="Jogler C."/>
        </authorList>
    </citation>
    <scope>NUCLEOTIDE SEQUENCE [LARGE SCALE GENOMIC DNA]</scope>
    <source>
        <strain evidence="2 3">Poly41</strain>
    </source>
</reference>
<keyword evidence="1" id="KW-0472">Membrane</keyword>
<evidence type="ECO:0000313" key="2">
    <source>
        <dbReference type="EMBL" id="TWU32984.1"/>
    </source>
</evidence>
<protein>
    <recommendedName>
        <fullName evidence="4">Type II secretion system protein</fullName>
    </recommendedName>
</protein>
<evidence type="ECO:0000256" key="1">
    <source>
        <dbReference type="SAM" id="Phobius"/>
    </source>
</evidence>
<evidence type="ECO:0008006" key="4">
    <source>
        <dbReference type="Google" id="ProtNLM"/>
    </source>
</evidence>
<sequence length="136" mass="14966">MKCRSGSTLTELLVAATLVVTGMAVAAPLAVRSGQTWMQTREHQLALDELSNHLEHLVRLPVDELVTEVSKVTASDLVLGRLPEVIVQAEVLGESRQPCCIQVSIDWHRMGDPEPIRLTGWVETLDESTPTMETPQ</sequence>
<dbReference type="OrthoDB" id="279546at2"/>
<dbReference type="AlphaFoldDB" id="A0A5C6DAZ8"/>
<name>A0A5C6DAZ8_9BACT</name>
<dbReference type="RefSeq" id="WP_146530155.1">
    <property type="nucleotide sequence ID" value="NZ_SJPV01000011.1"/>
</dbReference>
<gene>
    <name evidence="2" type="ORF">Poly41_53630</name>
</gene>
<keyword evidence="1" id="KW-0812">Transmembrane</keyword>
<keyword evidence="1" id="KW-1133">Transmembrane helix</keyword>
<keyword evidence="3" id="KW-1185">Reference proteome</keyword>
<accession>A0A5C6DAZ8</accession>
<feature type="transmembrane region" description="Helical" evidence="1">
    <location>
        <begin position="12"/>
        <end position="31"/>
    </location>
</feature>
<dbReference type="Proteomes" id="UP000319143">
    <property type="component" value="Unassembled WGS sequence"/>
</dbReference>